<feature type="compositionally biased region" description="Polar residues" evidence="10">
    <location>
        <begin position="53"/>
        <end position="65"/>
    </location>
</feature>
<dbReference type="PROSITE" id="PS50089">
    <property type="entry name" value="ZF_RING_2"/>
    <property type="match status" value="1"/>
</dbReference>
<dbReference type="PANTHER" id="PTHR15860:SF0">
    <property type="entry name" value="LP20373P"/>
    <property type="match status" value="1"/>
</dbReference>
<evidence type="ECO:0000256" key="9">
    <source>
        <dbReference type="PROSITE-ProRule" id="PRU00175"/>
    </source>
</evidence>
<dbReference type="InterPro" id="IPR044235">
    <property type="entry name" value="RNFT1/2"/>
</dbReference>
<dbReference type="InterPro" id="IPR001841">
    <property type="entry name" value="Znf_RING"/>
</dbReference>
<evidence type="ECO:0000259" key="12">
    <source>
        <dbReference type="PROSITE" id="PS50089"/>
    </source>
</evidence>
<feature type="domain" description="RING-type" evidence="12">
    <location>
        <begin position="348"/>
        <end position="386"/>
    </location>
</feature>
<reference evidence="14" key="1">
    <citation type="submission" date="2025-08" db="UniProtKB">
        <authorList>
            <consortium name="RefSeq"/>
        </authorList>
    </citation>
    <scope>IDENTIFICATION</scope>
    <source>
        <tissue evidence="14">Thorax and Abdomen</tissue>
    </source>
</reference>
<keyword evidence="5" id="KW-0833">Ubl conjugation pathway</keyword>
<feature type="transmembrane region" description="Helical" evidence="11">
    <location>
        <begin position="178"/>
        <end position="198"/>
    </location>
</feature>
<keyword evidence="8 11" id="KW-0472">Membrane</keyword>
<keyword evidence="2 11" id="KW-0812">Transmembrane</keyword>
<name>A0ABM3FRX1_NEOLC</name>
<feature type="transmembrane region" description="Helical" evidence="11">
    <location>
        <begin position="149"/>
        <end position="166"/>
    </location>
</feature>
<dbReference type="SMART" id="SM00184">
    <property type="entry name" value="RING"/>
    <property type="match status" value="1"/>
</dbReference>
<evidence type="ECO:0000256" key="1">
    <source>
        <dbReference type="ARBA" id="ARBA00004141"/>
    </source>
</evidence>
<dbReference type="PROSITE" id="PS00518">
    <property type="entry name" value="ZF_RING_1"/>
    <property type="match status" value="1"/>
</dbReference>
<keyword evidence="3" id="KW-0479">Metal-binding</keyword>
<feature type="region of interest" description="Disordered" evidence="10">
    <location>
        <begin position="38"/>
        <end position="83"/>
    </location>
</feature>
<dbReference type="GeneID" id="107219625"/>
<evidence type="ECO:0000256" key="11">
    <source>
        <dbReference type="SAM" id="Phobius"/>
    </source>
</evidence>
<evidence type="ECO:0000256" key="7">
    <source>
        <dbReference type="ARBA" id="ARBA00022989"/>
    </source>
</evidence>
<dbReference type="SUPFAM" id="SSF57850">
    <property type="entry name" value="RING/U-box"/>
    <property type="match status" value="1"/>
</dbReference>
<evidence type="ECO:0000256" key="10">
    <source>
        <dbReference type="SAM" id="MobiDB-lite"/>
    </source>
</evidence>
<evidence type="ECO:0000313" key="13">
    <source>
        <dbReference type="Proteomes" id="UP000829291"/>
    </source>
</evidence>
<organism evidence="13 14">
    <name type="scientific">Neodiprion lecontei</name>
    <name type="common">Redheaded pine sawfly</name>
    <dbReference type="NCBI Taxonomy" id="441921"/>
    <lineage>
        <taxon>Eukaryota</taxon>
        <taxon>Metazoa</taxon>
        <taxon>Ecdysozoa</taxon>
        <taxon>Arthropoda</taxon>
        <taxon>Hexapoda</taxon>
        <taxon>Insecta</taxon>
        <taxon>Pterygota</taxon>
        <taxon>Neoptera</taxon>
        <taxon>Endopterygota</taxon>
        <taxon>Hymenoptera</taxon>
        <taxon>Tenthredinoidea</taxon>
        <taxon>Diprionidae</taxon>
        <taxon>Diprioninae</taxon>
        <taxon>Neodiprion</taxon>
    </lineage>
</organism>
<comment type="subcellular location">
    <subcellularLocation>
        <location evidence="1">Membrane</location>
        <topology evidence="1">Multi-pass membrane protein</topology>
    </subcellularLocation>
</comment>
<evidence type="ECO:0000256" key="2">
    <source>
        <dbReference type="ARBA" id="ARBA00022692"/>
    </source>
</evidence>
<dbReference type="CDD" id="cd16532">
    <property type="entry name" value="RING-HC_RNFT1-like"/>
    <property type="match status" value="1"/>
</dbReference>
<evidence type="ECO:0000256" key="8">
    <source>
        <dbReference type="ARBA" id="ARBA00023136"/>
    </source>
</evidence>
<feature type="transmembrane region" description="Helical" evidence="11">
    <location>
        <begin position="232"/>
        <end position="254"/>
    </location>
</feature>
<dbReference type="InterPro" id="IPR013083">
    <property type="entry name" value="Znf_RING/FYVE/PHD"/>
</dbReference>
<keyword evidence="4 9" id="KW-0863">Zinc-finger</keyword>
<proteinExistence type="predicted"/>
<accession>A0ABM3FRX1</accession>
<dbReference type="Gene3D" id="3.30.40.10">
    <property type="entry name" value="Zinc/RING finger domain, C3HC4 (zinc finger)"/>
    <property type="match status" value="1"/>
</dbReference>
<dbReference type="Proteomes" id="UP000829291">
    <property type="component" value="Chromosome 3"/>
</dbReference>
<sequence>MLYDNRKCPSTSENTCQLTVRKDIEPHGIVLTSWLNGQTQQETPPSAADSYVINLNDQPSTSNIGSSHHQSTHDHHHHHHRTATDNFLNNIREAANAESQNNNNNAEEGATDARHISPETRALLEILQQYVPFVLILLAKCIYDHRAGILHFLALLVTFIHTNNNLKLEIAKQENRSRMVLLVVLFYILGCIVFIDYMSEEHKLYLSLVLIPSYTQPITLWELLWSLAITDYILKLITIVFKAILTCLPVRILAFQKRGKYYLMIEATSQLYRSIATIQPWLYYLLEAYQGPEKVLGVFLSAAYMVSKGSDLVSRGKLFRTAAWKLLQNVNIGVSPSKEQLTAAGGICAICHEEYATPVRLRCKHIFCETCVSTWLDRESTCPLCRAPITDDPVYRDGHTTSFIQLY</sequence>
<keyword evidence="6" id="KW-0862">Zinc</keyword>
<dbReference type="InterPro" id="IPR017907">
    <property type="entry name" value="Znf_RING_CS"/>
</dbReference>
<dbReference type="PANTHER" id="PTHR15860">
    <property type="entry name" value="UNCHARACTERIZED RING FINGER-CONTAINING PROTEIN"/>
    <property type="match status" value="1"/>
</dbReference>
<evidence type="ECO:0000256" key="4">
    <source>
        <dbReference type="ARBA" id="ARBA00022771"/>
    </source>
</evidence>
<gene>
    <name evidence="14" type="primary">LOC107219625</name>
</gene>
<dbReference type="Pfam" id="PF13639">
    <property type="entry name" value="zf-RING_2"/>
    <property type="match status" value="1"/>
</dbReference>
<evidence type="ECO:0000256" key="3">
    <source>
        <dbReference type="ARBA" id="ARBA00022723"/>
    </source>
</evidence>
<evidence type="ECO:0000256" key="5">
    <source>
        <dbReference type="ARBA" id="ARBA00022786"/>
    </source>
</evidence>
<dbReference type="RefSeq" id="XP_046590756.1">
    <property type="nucleotide sequence ID" value="XM_046734800.1"/>
</dbReference>
<keyword evidence="7 11" id="KW-1133">Transmembrane helix</keyword>
<protein>
    <submittedName>
        <fullName evidence="14">RING finger and transmembrane domain-containing protein 2 isoform X2</fullName>
    </submittedName>
</protein>
<evidence type="ECO:0000256" key="6">
    <source>
        <dbReference type="ARBA" id="ARBA00022833"/>
    </source>
</evidence>
<keyword evidence="13" id="KW-1185">Reference proteome</keyword>
<evidence type="ECO:0000313" key="14">
    <source>
        <dbReference type="RefSeq" id="XP_046590756.1"/>
    </source>
</evidence>